<feature type="compositionally biased region" description="Basic and acidic residues" evidence="1">
    <location>
        <begin position="18"/>
        <end position="28"/>
    </location>
</feature>
<dbReference type="RefSeq" id="WP_160128261.1">
    <property type="nucleotide sequence ID" value="NZ_CP019288.1"/>
</dbReference>
<feature type="region of interest" description="Disordered" evidence="1">
    <location>
        <begin position="1"/>
        <end position="28"/>
    </location>
</feature>
<dbReference type="KEGG" id="kan:IMCC3317_08660"/>
<proteinExistence type="predicted"/>
<dbReference type="EMBL" id="CP019288">
    <property type="protein sequence ID" value="QHI35520.1"/>
    <property type="molecule type" value="Genomic_DNA"/>
</dbReference>
<dbReference type="AlphaFoldDB" id="A0A7L4ZG72"/>
<protein>
    <submittedName>
        <fullName evidence="2">Uncharacterized protein</fullName>
    </submittedName>
</protein>
<dbReference type="Proteomes" id="UP000464657">
    <property type="component" value="Chromosome"/>
</dbReference>
<name>A0A7L4ZG72_9FLAO</name>
<gene>
    <name evidence="2" type="ORF">IMCC3317_08660</name>
</gene>
<reference evidence="2 3" key="1">
    <citation type="journal article" date="2013" name="Int. J. Syst. Evol. Microbiol.">
        <title>Kordia antarctica sp. nov., isolated from Antarctic seawater.</title>
        <authorList>
            <person name="Baek K."/>
            <person name="Choi A."/>
            <person name="Kang I."/>
            <person name="Lee K."/>
            <person name="Cho J.C."/>
        </authorList>
    </citation>
    <scope>NUCLEOTIDE SEQUENCE [LARGE SCALE GENOMIC DNA]</scope>
    <source>
        <strain evidence="2 3">IMCC3317</strain>
    </source>
</reference>
<evidence type="ECO:0000313" key="3">
    <source>
        <dbReference type="Proteomes" id="UP000464657"/>
    </source>
</evidence>
<evidence type="ECO:0000256" key="1">
    <source>
        <dbReference type="SAM" id="MobiDB-lite"/>
    </source>
</evidence>
<keyword evidence="3" id="KW-1185">Reference proteome</keyword>
<accession>A0A7L4ZG72</accession>
<sequence length="75" mass="9011">MSRSKNKTKIYGNTTASSEKENKRDANRKFRRVVKQKVKSEEMELPELREVSNVWCFNKDGKRYNPEMTEKELRK</sequence>
<evidence type="ECO:0000313" key="2">
    <source>
        <dbReference type="EMBL" id="QHI35520.1"/>
    </source>
</evidence>
<organism evidence="2 3">
    <name type="scientific">Kordia antarctica</name>
    <dbReference type="NCBI Taxonomy" id="1218801"/>
    <lineage>
        <taxon>Bacteria</taxon>
        <taxon>Pseudomonadati</taxon>
        <taxon>Bacteroidota</taxon>
        <taxon>Flavobacteriia</taxon>
        <taxon>Flavobacteriales</taxon>
        <taxon>Flavobacteriaceae</taxon>
        <taxon>Kordia</taxon>
    </lineage>
</organism>
<dbReference type="OrthoDB" id="8526439at2"/>